<comment type="caution">
    <text evidence="1">The sequence shown here is derived from an EMBL/GenBank/DDBJ whole genome shotgun (WGS) entry which is preliminary data.</text>
</comment>
<dbReference type="STRING" id="320771.Cflav_PD2316"/>
<evidence type="ECO:0008006" key="3">
    <source>
        <dbReference type="Google" id="ProtNLM"/>
    </source>
</evidence>
<reference evidence="1 2" key="1">
    <citation type="journal article" date="2011" name="J. Bacteriol.">
        <title>Genome sequence of 'Pedosphaera parvula' Ellin514, an aerobic Verrucomicrobial isolate from pasture soil.</title>
        <authorList>
            <person name="Kant R."/>
            <person name="van Passel M.W."/>
            <person name="Sangwan P."/>
            <person name="Palva A."/>
            <person name="Lucas S."/>
            <person name="Copeland A."/>
            <person name="Lapidus A."/>
            <person name="Glavina Del Rio T."/>
            <person name="Dalin E."/>
            <person name="Tice H."/>
            <person name="Bruce D."/>
            <person name="Goodwin L."/>
            <person name="Pitluck S."/>
            <person name="Chertkov O."/>
            <person name="Larimer F.W."/>
            <person name="Land M.L."/>
            <person name="Hauser L."/>
            <person name="Brettin T.S."/>
            <person name="Detter J.C."/>
            <person name="Han S."/>
            <person name="de Vos W.M."/>
            <person name="Janssen P.H."/>
            <person name="Smidt H."/>
        </authorList>
    </citation>
    <scope>NUCLEOTIDE SEQUENCE [LARGE SCALE GENOMIC DNA]</scope>
    <source>
        <strain evidence="1 2">Ellin514</strain>
    </source>
</reference>
<dbReference type="Proteomes" id="UP000003688">
    <property type="component" value="Unassembled WGS sequence"/>
</dbReference>
<dbReference type="RefSeq" id="WP_007416471.1">
    <property type="nucleotide sequence ID" value="NZ_ABOX02000027.1"/>
</dbReference>
<proteinExistence type="predicted"/>
<keyword evidence="2" id="KW-1185">Reference proteome</keyword>
<sequence>MGWATAYIEKLKNGETVQFRPRGNSMSGKIESGQLCTVEPVKIENLEVGDIVLCKANGFQYLHLIKAIQGERFQIGNNRGRINGWVGRNAIYGKCVRIVK</sequence>
<dbReference type="SUPFAM" id="SSF51306">
    <property type="entry name" value="LexA/Signal peptidase"/>
    <property type="match status" value="1"/>
</dbReference>
<name>B9XKX8_PEDPL</name>
<dbReference type="InterPro" id="IPR036286">
    <property type="entry name" value="LexA/Signal_pep-like_sf"/>
</dbReference>
<evidence type="ECO:0000313" key="2">
    <source>
        <dbReference type="Proteomes" id="UP000003688"/>
    </source>
</evidence>
<accession>B9XKX8</accession>
<evidence type="ECO:0000313" key="1">
    <source>
        <dbReference type="EMBL" id="EEF59472.1"/>
    </source>
</evidence>
<protein>
    <recommendedName>
        <fullName evidence="3">Peptidase S24/S26A/S26B/S26C domain-containing protein</fullName>
    </recommendedName>
</protein>
<organism evidence="1 2">
    <name type="scientific">Pedosphaera parvula (strain Ellin514)</name>
    <dbReference type="NCBI Taxonomy" id="320771"/>
    <lineage>
        <taxon>Bacteria</taxon>
        <taxon>Pseudomonadati</taxon>
        <taxon>Verrucomicrobiota</taxon>
        <taxon>Pedosphaerae</taxon>
        <taxon>Pedosphaerales</taxon>
        <taxon>Pedosphaeraceae</taxon>
        <taxon>Pedosphaera</taxon>
    </lineage>
</organism>
<dbReference type="OrthoDB" id="8448202at2"/>
<dbReference type="AlphaFoldDB" id="B9XKX8"/>
<dbReference type="EMBL" id="ABOX02000027">
    <property type="protein sequence ID" value="EEF59472.1"/>
    <property type="molecule type" value="Genomic_DNA"/>
</dbReference>
<gene>
    <name evidence="1" type="ORF">Cflav_PD2316</name>
</gene>